<dbReference type="AlphaFoldDB" id="A0A2H1A159"/>
<feature type="region of interest" description="Disordered" evidence="3">
    <location>
        <begin position="1"/>
        <end position="174"/>
    </location>
</feature>
<reference evidence="4" key="2">
    <citation type="submission" date="2017-11" db="EMBL/GenBank/DDBJ databases">
        <title>Candida auris genome assembly and annotation.</title>
        <authorList>
            <person name="Munoz J.F."/>
            <person name="Gade L.G."/>
            <person name="Chow N.A."/>
            <person name="Litvintseva A.P."/>
            <person name="Loparev V.N."/>
            <person name="Cuomo C.A."/>
        </authorList>
    </citation>
    <scope>NUCLEOTIDE SEQUENCE</scope>
    <source>
        <strain evidence="4">B8441</strain>
    </source>
</reference>
<dbReference type="EMBL" id="PEKT02000003">
    <property type="protein sequence ID" value="PIS56646.1"/>
    <property type="molecule type" value="Genomic_DNA"/>
</dbReference>
<feature type="compositionally biased region" description="Basic residues" evidence="3">
    <location>
        <begin position="20"/>
        <end position="29"/>
    </location>
</feature>
<dbReference type="OMA" id="GYINYQY"/>
<evidence type="ECO:0000256" key="2">
    <source>
        <dbReference type="ARBA" id="ARBA00061292"/>
    </source>
</evidence>
<evidence type="ECO:0000256" key="1">
    <source>
        <dbReference type="ARBA" id="ARBA00023161"/>
    </source>
</evidence>
<comment type="similarity">
    <text evidence="2">Belongs to the EDC family.</text>
</comment>
<gene>
    <name evidence="4" type="ORF">B9J08_001184</name>
    <name evidence="5" type="ORF">CA7LBN_002909</name>
</gene>
<dbReference type="VEuPathDB" id="FungiDB:B9J08_001184"/>
<dbReference type="VEuPathDB" id="FungiDB:CJJ09_003440"/>
<feature type="compositionally biased region" description="Low complexity" evidence="3">
    <location>
        <begin position="142"/>
        <end position="162"/>
    </location>
</feature>
<dbReference type="EMBL" id="CP076751">
    <property type="protein sequence ID" value="QWW24075.1"/>
    <property type="molecule type" value="Genomic_DNA"/>
</dbReference>
<accession>A0A2H1A159</accession>
<keyword evidence="1" id="KW-0866">Nonsense-mediated mRNA decay</keyword>
<name>A0A2H1A159_CANAR</name>
<evidence type="ECO:0000313" key="4">
    <source>
        <dbReference type="EMBL" id="PIS56646.1"/>
    </source>
</evidence>
<dbReference type="VEuPathDB" id="FungiDB:CJJ07_003983"/>
<evidence type="ECO:0000256" key="3">
    <source>
        <dbReference type="SAM" id="MobiDB-lite"/>
    </source>
</evidence>
<dbReference type="VEuPathDB" id="FungiDB:QG37_04295"/>
<reference evidence="4" key="1">
    <citation type="journal article" date="2017" name="Clin. Infect. Dis.">
        <title>Simultaneous emergence of multidrug-resistant Candida auris on 3 continents confirmed by whole-genome sequencing and epidemiological analyses.</title>
        <authorList>
            <person name="Lockhart S.R."/>
            <person name="Etienne K.A."/>
            <person name="Vallabhaneni S."/>
            <person name="Farooqi J."/>
            <person name="Chowdhary A."/>
            <person name="Govender N.P."/>
            <person name="Colombo A.L."/>
            <person name="Calvo B."/>
            <person name="Cuomo C.A."/>
            <person name="Desjardins C.A."/>
            <person name="Berkow E.L."/>
            <person name="Castanheira M."/>
            <person name="Magobo R.E."/>
            <person name="Jabeen K."/>
            <person name="Asghar R.J."/>
            <person name="Meis J.F."/>
            <person name="Jackson B."/>
            <person name="Chiller T."/>
            <person name="Litvintseva A.P."/>
        </authorList>
    </citation>
    <scope>NUCLEOTIDE SEQUENCE [LARGE SCALE GENOMIC DNA]</scope>
    <source>
        <strain evidence="4">B8441</strain>
    </source>
</reference>
<protein>
    <recommendedName>
        <fullName evidence="6">Enhancer of mRNA-decapping protein 1</fullName>
    </recommendedName>
</protein>
<sequence>MMAHEAPINIKPPGGPKAPKPSKNKHAQRQGKLPNGAKPDFGPGNDEGAQIKPKKGLLPNGEKPNFGEKPEAKKSNGKGKKEGNASKDHEGGKKSKKKNANGSGPAVAKAEEGYAGSSFHSSPEALALPKPSFKTSPKQKQTETPAASASSTATSVSQSRNSPVQHLPQRPISMGAVPATPFVYQGMPPQGPPQFPVVAHPHAMPPGPGPYQPGFSYTVNPQGYINYQYPPGAVPPPHPLGMAFGYPQPYPPPHSMPSGPQNPANTSASSAPLGGHKITFNELMSSSK</sequence>
<dbReference type="VEuPathDB" id="FungiDB:CJI96_0003030"/>
<feature type="compositionally biased region" description="Low complexity" evidence="3">
    <location>
        <begin position="1"/>
        <end position="12"/>
    </location>
</feature>
<organism evidence="4">
    <name type="scientific">Candidozyma auris</name>
    <name type="common">Yeast</name>
    <name type="synonym">Candida auris</name>
    <dbReference type="NCBI Taxonomy" id="498019"/>
    <lineage>
        <taxon>Eukaryota</taxon>
        <taxon>Fungi</taxon>
        <taxon>Dikarya</taxon>
        <taxon>Ascomycota</taxon>
        <taxon>Saccharomycotina</taxon>
        <taxon>Pichiomycetes</taxon>
        <taxon>Metschnikowiaceae</taxon>
        <taxon>Candidozyma</taxon>
    </lineage>
</organism>
<dbReference type="Proteomes" id="UP000825438">
    <property type="component" value="Chromosome III"/>
</dbReference>
<dbReference type="Pfam" id="PF15365">
    <property type="entry name" value="PNRC"/>
    <property type="match status" value="1"/>
</dbReference>
<feature type="region of interest" description="Disordered" evidence="3">
    <location>
        <begin position="245"/>
        <end position="288"/>
    </location>
</feature>
<dbReference type="InterPro" id="IPR028322">
    <property type="entry name" value="PNRC-like_rgn"/>
</dbReference>
<feature type="compositionally biased region" description="Basic and acidic residues" evidence="3">
    <location>
        <begin position="65"/>
        <end position="93"/>
    </location>
</feature>
<proteinExistence type="inferred from homology"/>
<dbReference type="VEuPathDB" id="FungiDB:CJI97_001422"/>
<reference evidence="5" key="3">
    <citation type="submission" date="2021-06" db="EMBL/GenBank/DDBJ databases">
        <title>Candida auris outbreak in lebanese hospital.</title>
        <authorList>
            <person name="Finianos M."/>
        </authorList>
    </citation>
    <scope>NUCLEOTIDE SEQUENCE</scope>
    <source>
        <strain evidence="5">CA7LBN</strain>
    </source>
</reference>
<dbReference type="GO" id="GO:0000184">
    <property type="term" value="P:nuclear-transcribed mRNA catabolic process, nonsense-mediated decay"/>
    <property type="evidence" value="ECO:0007669"/>
    <property type="project" value="UniProtKB-KW"/>
</dbReference>
<evidence type="ECO:0000313" key="5">
    <source>
        <dbReference type="EMBL" id="QWW24075.1"/>
    </source>
</evidence>
<evidence type="ECO:0008006" key="6">
    <source>
        <dbReference type="Google" id="ProtNLM"/>
    </source>
</evidence>